<protein>
    <recommendedName>
        <fullName evidence="6">Transmembrane protein</fullName>
    </recommendedName>
</protein>
<organism evidence="4 5">
    <name type="scientific">Phanerochaete sordida</name>
    <dbReference type="NCBI Taxonomy" id="48140"/>
    <lineage>
        <taxon>Eukaryota</taxon>
        <taxon>Fungi</taxon>
        <taxon>Dikarya</taxon>
        <taxon>Basidiomycota</taxon>
        <taxon>Agaricomycotina</taxon>
        <taxon>Agaricomycetes</taxon>
        <taxon>Polyporales</taxon>
        <taxon>Phanerochaetaceae</taxon>
        <taxon>Phanerochaete</taxon>
    </lineage>
</organism>
<feature type="region of interest" description="Disordered" evidence="1">
    <location>
        <begin position="186"/>
        <end position="218"/>
    </location>
</feature>
<keyword evidence="3" id="KW-0732">Signal</keyword>
<evidence type="ECO:0008006" key="6">
    <source>
        <dbReference type="Google" id="ProtNLM"/>
    </source>
</evidence>
<accession>A0A9P3G6Z4</accession>
<dbReference type="OrthoDB" id="2754894at2759"/>
<dbReference type="Proteomes" id="UP000703269">
    <property type="component" value="Unassembled WGS sequence"/>
</dbReference>
<evidence type="ECO:0000313" key="4">
    <source>
        <dbReference type="EMBL" id="GJE88609.1"/>
    </source>
</evidence>
<feature type="chain" id="PRO_5040470510" description="Transmembrane protein" evidence="3">
    <location>
        <begin position="24"/>
        <end position="370"/>
    </location>
</feature>
<comment type="caution">
    <text evidence="4">The sequence shown here is derived from an EMBL/GenBank/DDBJ whole genome shotgun (WGS) entry which is preliminary data.</text>
</comment>
<feature type="compositionally biased region" description="Polar residues" evidence="1">
    <location>
        <begin position="209"/>
        <end position="218"/>
    </location>
</feature>
<keyword evidence="2" id="KW-0472">Membrane</keyword>
<keyword evidence="5" id="KW-1185">Reference proteome</keyword>
<evidence type="ECO:0000256" key="3">
    <source>
        <dbReference type="SAM" id="SignalP"/>
    </source>
</evidence>
<evidence type="ECO:0000256" key="2">
    <source>
        <dbReference type="SAM" id="Phobius"/>
    </source>
</evidence>
<sequence>MFSKFAPLGALAIALFQARSAFAQGTNATCSSQYSWMDNSRDQNPCLIAAYLNSACLADPIDAYVYALPKDYHYRPPTSELATSCQCSTVFYSMLAACATCQDRSNVRWSTWQTNCSTDYISVWPVNIPPGTSVPAWAYLDVRTPDTFNATAAQAIAAQDPPESSATPTPTPSVWFSAPASAAASTTTSDTTTALPPPSPQPTGTTPTEVASTGSNTKSNSGAIAGGVVGGICGAAIVAGFITYFVLKSRSRKTCPSQAYIKSTASAPAAFTPRGARAAYVEKPPLSPAQAYVAQISVRAPVPQPAARLSPGDRATFAQTGGSPVFASVDGSCSPGNTPSRQFGPYSQASSPTENVRSNFAAGYTGAAEV</sequence>
<name>A0A9P3G6Z4_9APHY</name>
<evidence type="ECO:0000313" key="5">
    <source>
        <dbReference type="Proteomes" id="UP000703269"/>
    </source>
</evidence>
<evidence type="ECO:0000256" key="1">
    <source>
        <dbReference type="SAM" id="MobiDB-lite"/>
    </source>
</evidence>
<dbReference type="AlphaFoldDB" id="A0A9P3G6Z4"/>
<feature type="signal peptide" evidence="3">
    <location>
        <begin position="1"/>
        <end position="23"/>
    </location>
</feature>
<keyword evidence="2" id="KW-0812">Transmembrane</keyword>
<gene>
    <name evidence="4" type="ORF">PsYK624_046920</name>
</gene>
<keyword evidence="2" id="KW-1133">Transmembrane helix</keyword>
<dbReference type="EMBL" id="BPQB01000010">
    <property type="protein sequence ID" value="GJE88609.1"/>
    <property type="molecule type" value="Genomic_DNA"/>
</dbReference>
<proteinExistence type="predicted"/>
<reference evidence="4 5" key="1">
    <citation type="submission" date="2021-08" db="EMBL/GenBank/DDBJ databases">
        <title>Draft Genome Sequence of Phanerochaete sordida strain YK-624.</title>
        <authorList>
            <person name="Mori T."/>
            <person name="Dohra H."/>
            <person name="Suzuki T."/>
            <person name="Kawagishi H."/>
            <person name="Hirai H."/>
        </authorList>
    </citation>
    <scope>NUCLEOTIDE SEQUENCE [LARGE SCALE GENOMIC DNA]</scope>
    <source>
        <strain evidence="4 5">YK-624</strain>
    </source>
</reference>
<feature type="transmembrane region" description="Helical" evidence="2">
    <location>
        <begin position="223"/>
        <end position="247"/>
    </location>
</feature>